<sequence length="178" mass="19242">MLDTETYTLDTAIDDLDERIDDYDEAIEATDEETDEYQMLQDRRDTLSYRRNGLIWQRDEAGWGGDAVIKIGAPAAGEEALMDREVPEAAGEKERRLWYVATATVEAPHDTDSISDAFDDVANCHSGYIRWAEAQANGLGVAGNATTSSTSSTATEDSATSTDEPASTTSSSSGSPTE</sequence>
<proteinExistence type="predicted"/>
<feature type="coiled-coil region" evidence="1">
    <location>
        <begin position="13"/>
        <end position="43"/>
    </location>
</feature>
<dbReference type="GeneID" id="56081869"/>
<dbReference type="Proteomes" id="UP000509346">
    <property type="component" value="Chromosome"/>
</dbReference>
<dbReference type="OrthoDB" id="196433at2157"/>
<evidence type="ECO:0000313" key="3">
    <source>
        <dbReference type="EMBL" id="QLH80982.1"/>
    </source>
</evidence>
<name>A0A7D5P9T9_9EURY</name>
<evidence type="ECO:0000313" key="4">
    <source>
        <dbReference type="Proteomes" id="UP000509346"/>
    </source>
</evidence>
<keyword evidence="4" id="KW-1185">Reference proteome</keyword>
<dbReference type="AlphaFoldDB" id="A0A7D5P9T9"/>
<evidence type="ECO:0000256" key="2">
    <source>
        <dbReference type="SAM" id="MobiDB-lite"/>
    </source>
</evidence>
<gene>
    <name evidence="3" type="ORF">HZS54_04730</name>
</gene>
<organism evidence="3 4">
    <name type="scientific">Halosimplex pelagicum</name>
    <dbReference type="NCBI Taxonomy" id="869886"/>
    <lineage>
        <taxon>Archaea</taxon>
        <taxon>Methanobacteriati</taxon>
        <taxon>Methanobacteriota</taxon>
        <taxon>Stenosarchaea group</taxon>
        <taxon>Halobacteria</taxon>
        <taxon>Halobacteriales</taxon>
        <taxon>Haloarculaceae</taxon>
        <taxon>Halosimplex</taxon>
    </lineage>
</organism>
<reference evidence="3 4" key="1">
    <citation type="submission" date="2020-07" db="EMBL/GenBank/DDBJ databases">
        <title>Halosimplex litoreum sp. nov. and Halosimplex rubrum sp. nov., isolated from different salt environments.</title>
        <authorList>
            <person name="Cui H."/>
        </authorList>
    </citation>
    <scope>NUCLEOTIDE SEQUENCE [LARGE SCALE GENOMIC DNA]</scope>
    <source>
        <strain evidence="3 4">R2</strain>
    </source>
</reference>
<protein>
    <submittedName>
        <fullName evidence="3">Uncharacterized protein</fullName>
    </submittedName>
</protein>
<accession>A0A7D5P9T9</accession>
<dbReference type="RefSeq" id="WP_179920797.1">
    <property type="nucleotide sequence ID" value="NZ_CP058909.1"/>
</dbReference>
<feature type="region of interest" description="Disordered" evidence="2">
    <location>
        <begin position="141"/>
        <end position="178"/>
    </location>
</feature>
<feature type="compositionally biased region" description="Low complexity" evidence="2">
    <location>
        <begin position="145"/>
        <end position="178"/>
    </location>
</feature>
<evidence type="ECO:0000256" key="1">
    <source>
        <dbReference type="SAM" id="Coils"/>
    </source>
</evidence>
<dbReference type="KEGG" id="hpel:HZS54_04730"/>
<keyword evidence="1" id="KW-0175">Coiled coil</keyword>
<dbReference type="EMBL" id="CP058909">
    <property type="protein sequence ID" value="QLH80982.1"/>
    <property type="molecule type" value="Genomic_DNA"/>
</dbReference>